<dbReference type="OrthoDB" id="28569at2157"/>
<proteinExistence type="predicted"/>
<dbReference type="EMBL" id="WOWB01000001">
    <property type="protein sequence ID" value="NLV06778.1"/>
    <property type="molecule type" value="Genomic_DNA"/>
</dbReference>
<sequence length="146" mass="15404">MVEVPDALSTLFSAQIETDGDRYIVEIPKSEVSHGAVSPGETYRVGLLSQVDAGSSATPPTQTPKQETDPGRVDTDVPQPPVDEGEIRNVTIESLGDQGDGIAKVERGYVVIVPDGEPGDSPTVEIETVQENVAFASVVDNDGRTV</sequence>
<accession>A0A0N0U9I1</accession>
<dbReference type="InterPro" id="IPR012340">
    <property type="entry name" value="NA-bd_OB-fold"/>
</dbReference>
<dbReference type="PROSITE" id="PS50926">
    <property type="entry name" value="TRAM"/>
    <property type="match status" value="1"/>
</dbReference>
<protein>
    <submittedName>
        <fullName evidence="3">Deoxyribonuclease</fullName>
    </submittedName>
    <submittedName>
        <fullName evidence="4">TRAM domain-containing protein</fullName>
    </submittedName>
</protein>
<dbReference type="STRING" id="1705562.AMS69_10535"/>
<gene>
    <name evidence="3" type="ORF">AMS69_10535</name>
    <name evidence="4" type="ORF">GOC83_11635</name>
</gene>
<dbReference type="Proteomes" id="UP000037729">
    <property type="component" value="Unassembled WGS sequence"/>
</dbReference>
<feature type="compositionally biased region" description="Basic and acidic residues" evidence="1">
    <location>
        <begin position="66"/>
        <end position="75"/>
    </location>
</feature>
<name>A0A0N0U9I1_9EURY</name>
<feature type="domain" description="TRAM" evidence="2">
    <location>
        <begin position="81"/>
        <end position="140"/>
    </location>
</feature>
<evidence type="ECO:0000256" key="1">
    <source>
        <dbReference type="SAM" id="MobiDB-lite"/>
    </source>
</evidence>
<dbReference type="SUPFAM" id="SSF50249">
    <property type="entry name" value="Nucleic acid-binding proteins"/>
    <property type="match status" value="1"/>
</dbReference>
<dbReference type="PATRIC" id="fig|1705562.3.peg.284"/>
<dbReference type="Gene3D" id="2.40.50.140">
    <property type="entry name" value="Nucleic acid-binding proteins"/>
    <property type="match status" value="1"/>
</dbReference>
<organism evidence="3 5">
    <name type="scientific">Haloarcula rubripromontorii</name>
    <dbReference type="NCBI Taxonomy" id="1705562"/>
    <lineage>
        <taxon>Archaea</taxon>
        <taxon>Methanobacteriati</taxon>
        <taxon>Methanobacteriota</taxon>
        <taxon>Stenosarchaea group</taxon>
        <taxon>Halobacteria</taxon>
        <taxon>Halobacteriales</taxon>
        <taxon>Haloarculaceae</taxon>
        <taxon>Haloarcula</taxon>
    </lineage>
</organism>
<evidence type="ECO:0000313" key="4">
    <source>
        <dbReference type="EMBL" id="NLV06778.1"/>
    </source>
</evidence>
<dbReference type="EMBL" id="LIUF01000003">
    <property type="protein sequence ID" value="KOX92884.1"/>
    <property type="molecule type" value="Genomic_DNA"/>
</dbReference>
<dbReference type="InterPro" id="IPR002792">
    <property type="entry name" value="TRAM_dom"/>
</dbReference>
<keyword evidence="5" id="KW-1185">Reference proteome</keyword>
<evidence type="ECO:0000313" key="5">
    <source>
        <dbReference type="Proteomes" id="UP000037729"/>
    </source>
</evidence>
<reference evidence="3 5" key="1">
    <citation type="submission" date="2015-08" db="EMBL/GenBank/DDBJ databases">
        <title>Genomes of Isolates from Cabo Rojo, PR.</title>
        <authorList>
            <person name="Sanchez-Nieves R.L."/>
            <person name="Montalvo-Rodriguez R."/>
        </authorList>
    </citation>
    <scope>NUCLEOTIDE SEQUENCE [LARGE SCALE GENOMIC DNA]</scope>
    <source>
        <strain evidence="3 5">SL3</strain>
    </source>
</reference>
<evidence type="ECO:0000259" key="2">
    <source>
        <dbReference type="PROSITE" id="PS50926"/>
    </source>
</evidence>
<evidence type="ECO:0000313" key="3">
    <source>
        <dbReference type="EMBL" id="KOX92884.1"/>
    </source>
</evidence>
<feature type="compositionally biased region" description="Polar residues" evidence="1">
    <location>
        <begin position="52"/>
        <end position="65"/>
    </location>
</feature>
<feature type="region of interest" description="Disordered" evidence="1">
    <location>
        <begin position="50"/>
        <end position="85"/>
    </location>
</feature>
<comment type="caution">
    <text evidence="3">The sequence shown here is derived from an EMBL/GenBank/DDBJ whole genome shotgun (WGS) entry which is preliminary data.</text>
</comment>
<dbReference type="RefSeq" id="WP_053968036.1">
    <property type="nucleotide sequence ID" value="NZ_JAWJXX010000003.1"/>
</dbReference>
<reference evidence="4" key="2">
    <citation type="submission" date="2019-12" db="EMBL/GenBank/DDBJ databases">
        <title>The whole-genome sequencing of Haloarcula japonica strain pws8.</title>
        <authorList>
            <person name="Verma D.K."/>
            <person name="Gopal K."/>
            <person name="Prasad E.S."/>
        </authorList>
    </citation>
    <scope>NUCLEOTIDE SEQUENCE</scope>
    <source>
        <strain evidence="4">Pws8</strain>
    </source>
</reference>
<dbReference type="Pfam" id="PF01938">
    <property type="entry name" value="TRAM"/>
    <property type="match status" value="1"/>
</dbReference>
<dbReference type="Proteomes" id="UP000610611">
    <property type="component" value="Unassembled WGS sequence"/>
</dbReference>
<dbReference type="AlphaFoldDB" id="A0A0N0U9I1"/>